<dbReference type="Pfam" id="PF03167">
    <property type="entry name" value="UDG"/>
    <property type="match status" value="1"/>
</dbReference>
<evidence type="ECO:0000256" key="4">
    <source>
        <dbReference type="ARBA" id="ARBA00022723"/>
    </source>
</evidence>
<keyword evidence="9" id="KW-0234">DNA repair</keyword>
<accession>A0ABU5EI27</accession>
<dbReference type="PANTHER" id="PTHR33693:SF9">
    <property type="entry name" value="TYPE-4 URACIL-DNA GLYCOSYLASE"/>
    <property type="match status" value="1"/>
</dbReference>
<keyword evidence="7" id="KW-0408">Iron</keyword>
<organism evidence="11 12">
    <name type="scientific">Dongia soli</name>
    <dbReference type="NCBI Taxonomy" id="600628"/>
    <lineage>
        <taxon>Bacteria</taxon>
        <taxon>Pseudomonadati</taxon>
        <taxon>Pseudomonadota</taxon>
        <taxon>Alphaproteobacteria</taxon>
        <taxon>Rhodospirillales</taxon>
        <taxon>Dongiaceae</taxon>
        <taxon>Dongia</taxon>
    </lineage>
</organism>
<keyword evidence="6" id="KW-0378">Hydrolase</keyword>
<evidence type="ECO:0000256" key="5">
    <source>
        <dbReference type="ARBA" id="ARBA00022763"/>
    </source>
</evidence>
<gene>
    <name evidence="11" type="ORF">SMD27_21940</name>
</gene>
<dbReference type="InterPro" id="IPR005122">
    <property type="entry name" value="Uracil-DNA_glycosylase-like"/>
</dbReference>
<dbReference type="CDD" id="cd10030">
    <property type="entry name" value="UDG-F4_TTUDGA_SPO1dp_like"/>
    <property type="match status" value="1"/>
</dbReference>
<evidence type="ECO:0000256" key="3">
    <source>
        <dbReference type="ARBA" id="ARBA00022485"/>
    </source>
</evidence>
<evidence type="ECO:0000256" key="8">
    <source>
        <dbReference type="ARBA" id="ARBA00023014"/>
    </source>
</evidence>
<dbReference type="EMBL" id="JAXCLW010000010">
    <property type="protein sequence ID" value="MDY0885517.1"/>
    <property type="molecule type" value="Genomic_DNA"/>
</dbReference>
<evidence type="ECO:0000259" key="10">
    <source>
        <dbReference type="SMART" id="SM00986"/>
    </source>
</evidence>
<evidence type="ECO:0000256" key="2">
    <source>
        <dbReference type="ARBA" id="ARBA00019403"/>
    </source>
</evidence>
<dbReference type="SMART" id="SM00986">
    <property type="entry name" value="UDG"/>
    <property type="match status" value="1"/>
</dbReference>
<dbReference type="SMART" id="SM00987">
    <property type="entry name" value="UreE_C"/>
    <property type="match status" value="1"/>
</dbReference>
<dbReference type="NCBIfam" id="TIGR03914">
    <property type="entry name" value="UDG_fam_dom"/>
    <property type="match status" value="1"/>
</dbReference>
<dbReference type="RefSeq" id="WP_320510590.1">
    <property type="nucleotide sequence ID" value="NZ_JAXCLW010000010.1"/>
</dbReference>
<evidence type="ECO:0000256" key="7">
    <source>
        <dbReference type="ARBA" id="ARBA00023004"/>
    </source>
</evidence>
<evidence type="ECO:0000256" key="6">
    <source>
        <dbReference type="ARBA" id="ARBA00022801"/>
    </source>
</evidence>
<dbReference type="Proteomes" id="UP001279642">
    <property type="component" value="Unassembled WGS sequence"/>
</dbReference>
<comment type="similarity">
    <text evidence="1">Belongs to the uracil-DNA glycosylase (UDG) superfamily. Type 4 (UDGa) family.</text>
</comment>
<name>A0ABU5EI27_9PROT</name>
<keyword evidence="5" id="KW-0227">DNA damage</keyword>
<evidence type="ECO:0000313" key="11">
    <source>
        <dbReference type="EMBL" id="MDY0885517.1"/>
    </source>
</evidence>
<dbReference type="InterPro" id="IPR051536">
    <property type="entry name" value="UDG_Type-4/5"/>
</dbReference>
<keyword evidence="12" id="KW-1185">Reference proteome</keyword>
<dbReference type="Gene3D" id="3.40.470.10">
    <property type="entry name" value="Uracil-DNA glycosylase-like domain"/>
    <property type="match status" value="1"/>
</dbReference>
<keyword evidence="4" id="KW-0479">Metal-binding</keyword>
<dbReference type="PANTHER" id="PTHR33693">
    <property type="entry name" value="TYPE-5 URACIL-DNA GLYCOSYLASE"/>
    <property type="match status" value="1"/>
</dbReference>
<feature type="domain" description="Uracil-DNA glycosylase-like" evidence="10">
    <location>
        <begin position="37"/>
        <end position="219"/>
    </location>
</feature>
<sequence>MEASRTAKAGKSLAALAKETATCKRCDIWKCGGRAVFGEGALTASLMLVGEQPGDQEERAGHPFVGPAGRILDEALEAAGFDRDMVYVSNVVKHFKFEPRGKRRLHQRPTAGEIDICKWWLWQEVRLVQPRLILALGASAVRGLLGRSVAVGKSRGQIMTIGMPDAAAVPDTIPQADKLRRERDWQGALLVSIHPSFILRQRDDASRHREKQGFISDLKHARKYLA</sequence>
<evidence type="ECO:0000256" key="1">
    <source>
        <dbReference type="ARBA" id="ARBA00006521"/>
    </source>
</evidence>
<evidence type="ECO:0000256" key="9">
    <source>
        <dbReference type="ARBA" id="ARBA00023204"/>
    </source>
</evidence>
<keyword evidence="3" id="KW-0004">4Fe-4S</keyword>
<proteinExistence type="inferred from homology"/>
<keyword evidence="8" id="KW-0411">Iron-sulfur</keyword>
<evidence type="ECO:0000313" key="12">
    <source>
        <dbReference type="Proteomes" id="UP001279642"/>
    </source>
</evidence>
<reference evidence="11 12" key="1">
    <citation type="journal article" date="2016" name="Antonie Van Leeuwenhoek">
        <title>Dongia soli sp. nov., isolated from soil from Dokdo, Korea.</title>
        <authorList>
            <person name="Kim D.U."/>
            <person name="Lee H."/>
            <person name="Kim H."/>
            <person name="Kim S.G."/>
            <person name="Ka J.O."/>
        </authorList>
    </citation>
    <scope>NUCLEOTIDE SEQUENCE [LARGE SCALE GENOMIC DNA]</scope>
    <source>
        <strain evidence="11 12">D78</strain>
    </source>
</reference>
<dbReference type="SUPFAM" id="SSF52141">
    <property type="entry name" value="Uracil-DNA glycosylase-like"/>
    <property type="match status" value="1"/>
</dbReference>
<protein>
    <recommendedName>
        <fullName evidence="2">Type-4 uracil-DNA glycosylase</fullName>
    </recommendedName>
</protein>
<dbReference type="InterPro" id="IPR036895">
    <property type="entry name" value="Uracil-DNA_glycosylase-like_sf"/>
</dbReference>
<comment type="caution">
    <text evidence="11">The sequence shown here is derived from an EMBL/GenBank/DDBJ whole genome shotgun (WGS) entry which is preliminary data.</text>
</comment>
<dbReference type="InterPro" id="IPR005273">
    <property type="entry name" value="Ura-DNA_glyco_family4"/>
</dbReference>